<accession>A0ABT9FMF1</accession>
<organism evidence="1 2">
    <name type="scientific">Paenibacillus zeirhizosphaerae</name>
    <dbReference type="NCBI Taxonomy" id="2987519"/>
    <lineage>
        <taxon>Bacteria</taxon>
        <taxon>Bacillati</taxon>
        <taxon>Bacillota</taxon>
        <taxon>Bacilli</taxon>
        <taxon>Bacillales</taxon>
        <taxon>Paenibacillaceae</taxon>
        <taxon>Paenibacillus</taxon>
    </lineage>
</organism>
<keyword evidence="2" id="KW-1185">Reference proteome</keyword>
<evidence type="ECO:0000313" key="1">
    <source>
        <dbReference type="EMBL" id="MDP4095909.1"/>
    </source>
</evidence>
<protein>
    <submittedName>
        <fullName evidence="1">Uncharacterized protein</fullName>
    </submittedName>
</protein>
<gene>
    <name evidence="1" type="ORF">OIN60_03770</name>
</gene>
<proteinExistence type="predicted"/>
<name>A0ABT9FMF1_9BACL</name>
<reference evidence="1 2" key="1">
    <citation type="submission" date="2022-10" db="EMBL/GenBank/DDBJ databases">
        <title>Paenibacillus description and whole genome data of maize root bacterial community.</title>
        <authorList>
            <person name="Marton D."/>
            <person name="Farkas M."/>
            <person name="Cserhati M."/>
        </authorList>
    </citation>
    <scope>NUCLEOTIDE SEQUENCE [LARGE SCALE GENOMIC DNA]</scope>
    <source>
        <strain evidence="1 2">P96</strain>
    </source>
</reference>
<feature type="non-terminal residue" evidence="1">
    <location>
        <position position="116"/>
    </location>
</feature>
<comment type="caution">
    <text evidence="1">The sequence shown here is derived from an EMBL/GenBank/DDBJ whole genome shotgun (WGS) entry which is preliminary data.</text>
</comment>
<sequence>MTAIDPTAWASIFLFDTLGISRRTYEDFWCVGMAILWHPDYSLTITGLISPTLPSFIPRDGTTATHVGNLGLNCQPSIQTGTSPVNLDVKLDIDCTDVLRLCQTLPPGLSRKQVTL</sequence>
<dbReference type="EMBL" id="JAPCKK010000007">
    <property type="protein sequence ID" value="MDP4095909.1"/>
    <property type="molecule type" value="Genomic_DNA"/>
</dbReference>
<dbReference type="Proteomes" id="UP001241848">
    <property type="component" value="Unassembled WGS sequence"/>
</dbReference>
<evidence type="ECO:0000313" key="2">
    <source>
        <dbReference type="Proteomes" id="UP001241848"/>
    </source>
</evidence>